<feature type="region of interest" description="Disordered" evidence="4">
    <location>
        <begin position="85"/>
        <end position="129"/>
    </location>
</feature>
<evidence type="ECO:0000313" key="6">
    <source>
        <dbReference type="RefSeq" id="XP_021854810.1"/>
    </source>
</evidence>
<protein>
    <submittedName>
        <fullName evidence="6 7 8">Uncharacterized WD repeat-containing protein C3H5.08c</fullName>
    </submittedName>
</protein>
<dbReference type="SUPFAM" id="SSF50978">
    <property type="entry name" value="WD40 repeat-like"/>
    <property type="match status" value="1"/>
</dbReference>
<feature type="repeat" description="WD" evidence="3">
    <location>
        <begin position="251"/>
        <end position="291"/>
    </location>
</feature>
<evidence type="ECO:0000313" key="7">
    <source>
        <dbReference type="RefSeq" id="XP_056696681.1"/>
    </source>
</evidence>
<reference evidence="6" key="2">
    <citation type="submission" date="2025-04" db="UniProtKB">
        <authorList>
            <consortium name="RefSeq"/>
        </authorList>
    </citation>
    <scope>IDENTIFICATION</scope>
    <source>
        <tissue evidence="7 8">Leaf</tissue>
    </source>
</reference>
<dbReference type="RefSeq" id="XP_021854810.1">
    <property type="nucleotide sequence ID" value="XM_021999118.1"/>
</dbReference>
<evidence type="ECO:0000313" key="5">
    <source>
        <dbReference type="Proteomes" id="UP000813463"/>
    </source>
</evidence>
<feature type="compositionally biased region" description="Acidic residues" evidence="4">
    <location>
        <begin position="97"/>
        <end position="106"/>
    </location>
</feature>
<dbReference type="Gene3D" id="2.130.10.10">
    <property type="entry name" value="YVTN repeat-like/Quinoprotein amine dehydrogenase"/>
    <property type="match status" value="1"/>
</dbReference>
<dbReference type="InterPro" id="IPR040324">
    <property type="entry name" value="WDR44/Dgr2"/>
</dbReference>
<dbReference type="InterPro" id="IPR001680">
    <property type="entry name" value="WD40_rpt"/>
</dbReference>
<feature type="compositionally biased region" description="Low complexity" evidence="4">
    <location>
        <begin position="85"/>
        <end position="95"/>
    </location>
</feature>
<dbReference type="Pfam" id="PF00400">
    <property type="entry name" value="WD40"/>
    <property type="match status" value="4"/>
</dbReference>
<dbReference type="SMART" id="SM00320">
    <property type="entry name" value="WD40"/>
    <property type="match status" value="6"/>
</dbReference>
<reference evidence="5" key="1">
    <citation type="journal article" date="2021" name="Nat. Commun.">
        <title>Genomic analyses provide insights into spinach domestication and the genetic basis of agronomic traits.</title>
        <authorList>
            <person name="Cai X."/>
            <person name="Sun X."/>
            <person name="Xu C."/>
            <person name="Sun H."/>
            <person name="Wang X."/>
            <person name="Ge C."/>
            <person name="Zhang Z."/>
            <person name="Wang Q."/>
            <person name="Fei Z."/>
            <person name="Jiao C."/>
            <person name="Wang Q."/>
        </authorList>
    </citation>
    <scope>NUCLEOTIDE SEQUENCE [LARGE SCALE GENOMIC DNA]</scope>
    <source>
        <strain evidence="5">cv. Varoflay</strain>
    </source>
</reference>
<dbReference type="RefSeq" id="XP_056696682.1">
    <property type="nucleotide sequence ID" value="XM_056840704.1"/>
</dbReference>
<dbReference type="KEGG" id="soe:110794172"/>
<dbReference type="PRINTS" id="PR00320">
    <property type="entry name" value="GPROTEINBRPT"/>
</dbReference>
<dbReference type="Proteomes" id="UP000813463">
    <property type="component" value="Chromosome 3"/>
</dbReference>
<dbReference type="PANTHER" id="PTHR14221">
    <property type="entry name" value="WD REPEAT DOMAIN 44"/>
    <property type="match status" value="1"/>
</dbReference>
<feature type="repeat" description="WD" evidence="3">
    <location>
        <begin position="291"/>
        <end position="333"/>
    </location>
</feature>
<dbReference type="InterPro" id="IPR036322">
    <property type="entry name" value="WD40_repeat_dom_sf"/>
</dbReference>
<dbReference type="InterPro" id="IPR015943">
    <property type="entry name" value="WD40/YVTN_repeat-like_dom_sf"/>
</dbReference>
<evidence type="ECO:0000256" key="2">
    <source>
        <dbReference type="ARBA" id="ARBA00022737"/>
    </source>
</evidence>
<dbReference type="RefSeq" id="XP_056696681.1">
    <property type="nucleotide sequence ID" value="XM_056840703.1"/>
</dbReference>
<name>A0A9R0IUN0_SPIOL</name>
<keyword evidence="2" id="KW-0677">Repeat</keyword>
<evidence type="ECO:0000256" key="1">
    <source>
        <dbReference type="ARBA" id="ARBA00022574"/>
    </source>
</evidence>
<dbReference type="PROSITE" id="PS50082">
    <property type="entry name" value="WD_REPEATS_2"/>
    <property type="match status" value="3"/>
</dbReference>
<dbReference type="InterPro" id="IPR020472">
    <property type="entry name" value="WD40_PAC1"/>
</dbReference>
<feature type="repeat" description="WD" evidence="3">
    <location>
        <begin position="185"/>
        <end position="216"/>
    </location>
</feature>
<dbReference type="PROSITE" id="PS50294">
    <property type="entry name" value="WD_REPEATS_REGION"/>
    <property type="match status" value="3"/>
</dbReference>
<dbReference type="OrthoDB" id="408728at2759"/>
<dbReference type="AlphaFoldDB" id="A0A9R0IUN0"/>
<evidence type="ECO:0000313" key="8">
    <source>
        <dbReference type="RefSeq" id="XP_056696682.1"/>
    </source>
</evidence>
<evidence type="ECO:0000256" key="3">
    <source>
        <dbReference type="PROSITE-ProRule" id="PRU00221"/>
    </source>
</evidence>
<evidence type="ECO:0000256" key="4">
    <source>
        <dbReference type="SAM" id="MobiDB-lite"/>
    </source>
</evidence>
<accession>A0A9R0IUN0</accession>
<keyword evidence="1 3" id="KW-0853">WD repeat</keyword>
<sequence>MAMQDKVKCVGTEDVFFDTVDHMSAEHDSFVNEVFGYEFWRINEPTRSIKERRHTFLREMGFIQPCSLSETEAAAADDNYEETSETVSSSCSSSTIDCEEDNESDDDHPIRPSLSVYEDEEVSTSKSNKSINKKIRHWWKDNVMKKKKRGSSIEKPGKLETSRTKVQVNKKKFKELSALFEAQEIQAHKGIIWTMKFSPDGQYLATGGEDGVVRVWLVNTVDSFLERFPEEIPVVIPDEMFKIQELPVQEFHGHTADVLDLSWSNSNYLLSSSMDKTVRLWQLGSDTCLTTFHHTDYVTCVQFNPIDNRYFISGSIDGKVRIWGVSKERVLDWVDIREAVTAVCYQPDGQAFVVGSLSGNCRFYETKGKLFELSAHISLHSSKRSSTNRITGIQFSSKDSQRVIVSSEDSKTRILDKMDVVCKFRGLPKSGSQMSASITSNEKHIISIGQDSRVYVWNNEKPVESLSSHTKSIRSCEHFHSEGASVAVPWCGTTTLPKVSSINHEAAGCIAQSPPKMSLISNMFSSKSSAIWPEDMLPVFTEPEDPSQGRYNLDHFPTWGLVVVTANSNGTIRTFHNYGLPTRV</sequence>
<keyword evidence="5" id="KW-1185">Reference proteome</keyword>
<dbReference type="GeneID" id="110794172"/>
<gene>
    <name evidence="6 7 8" type="primary">LOC110794172</name>
</gene>
<proteinExistence type="predicted"/>
<organism evidence="5 6">
    <name type="scientific">Spinacia oleracea</name>
    <name type="common">Spinach</name>
    <dbReference type="NCBI Taxonomy" id="3562"/>
    <lineage>
        <taxon>Eukaryota</taxon>
        <taxon>Viridiplantae</taxon>
        <taxon>Streptophyta</taxon>
        <taxon>Embryophyta</taxon>
        <taxon>Tracheophyta</taxon>
        <taxon>Spermatophyta</taxon>
        <taxon>Magnoliopsida</taxon>
        <taxon>eudicotyledons</taxon>
        <taxon>Gunneridae</taxon>
        <taxon>Pentapetalae</taxon>
        <taxon>Caryophyllales</taxon>
        <taxon>Chenopodiaceae</taxon>
        <taxon>Chenopodioideae</taxon>
        <taxon>Anserineae</taxon>
        <taxon>Spinacia</taxon>
    </lineage>
</organism>
<dbReference type="PANTHER" id="PTHR14221:SF31">
    <property type="entry name" value="TRANSDUCIN_WD40 REPEAT-LIKE SUPERFAMILY PROTEIN"/>
    <property type="match status" value="1"/>
</dbReference>